<reference evidence="3 4" key="1">
    <citation type="submission" date="2019-08" db="EMBL/GenBank/DDBJ databases">
        <title>Draft genome sequences of two oriental melons (Cucumis melo L. var makuwa).</title>
        <authorList>
            <person name="Kwon S.-Y."/>
        </authorList>
    </citation>
    <scope>NUCLEOTIDE SEQUENCE [LARGE SCALE GENOMIC DNA]</scope>
    <source>
        <strain evidence="4">cv. Chang Bougi</strain>
        <strain evidence="3">cv. SW 3</strain>
        <tissue evidence="2">Leaf</tissue>
    </source>
</reference>
<organism evidence="2 4">
    <name type="scientific">Cucumis melo var. makuwa</name>
    <name type="common">Oriental melon</name>
    <dbReference type="NCBI Taxonomy" id="1194695"/>
    <lineage>
        <taxon>Eukaryota</taxon>
        <taxon>Viridiplantae</taxon>
        <taxon>Streptophyta</taxon>
        <taxon>Embryophyta</taxon>
        <taxon>Tracheophyta</taxon>
        <taxon>Spermatophyta</taxon>
        <taxon>Magnoliopsida</taxon>
        <taxon>eudicotyledons</taxon>
        <taxon>Gunneridae</taxon>
        <taxon>Pentapetalae</taxon>
        <taxon>rosids</taxon>
        <taxon>fabids</taxon>
        <taxon>Cucurbitales</taxon>
        <taxon>Cucurbitaceae</taxon>
        <taxon>Benincaseae</taxon>
        <taxon>Cucumis</taxon>
    </lineage>
</organism>
<evidence type="ECO:0000313" key="2">
    <source>
        <dbReference type="EMBL" id="TYK08917.1"/>
    </source>
</evidence>
<dbReference type="CDD" id="cd09272">
    <property type="entry name" value="RNase_HI_RT_Ty1"/>
    <property type="match status" value="1"/>
</dbReference>
<dbReference type="AlphaFoldDB" id="A0A5D3CA84"/>
<protein>
    <submittedName>
        <fullName evidence="1 2">Mitochondrial protein</fullName>
    </submittedName>
</protein>
<evidence type="ECO:0000313" key="3">
    <source>
        <dbReference type="Proteomes" id="UP000321393"/>
    </source>
</evidence>
<name>A0A5D3CA84_CUCMM</name>
<dbReference type="PANTHER" id="PTHR11439:SF486">
    <property type="entry name" value="RLK (RECEPTOR-LIKE KINASE) PROTEIN, PUTATIVE-RELATED"/>
    <property type="match status" value="1"/>
</dbReference>
<dbReference type="PANTHER" id="PTHR11439">
    <property type="entry name" value="GAG-POL-RELATED RETROTRANSPOSON"/>
    <property type="match status" value="1"/>
</dbReference>
<accession>A0A5D3CA84</accession>
<dbReference type="EMBL" id="SSTE01008534">
    <property type="protein sequence ID" value="KAA0055435.1"/>
    <property type="molecule type" value="Genomic_DNA"/>
</dbReference>
<dbReference type="Proteomes" id="UP000321393">
    <property type="component" value="Unassembled WGS sequence"/>
</dbReference>
<gene>
    <name evidence="2" type="ORF">E5676_scaffold314G00050</name>
    <name evidence="1" type="ORF">E6C27_scaffold221G00050</name>
</gene>
<proteinExistence type="predicted"/>
<dbReference type="STRING" id="1194695.A0A5D3CA84"/>
<dbReference type="Proteomes" id="UP000321947">
    <property type="component" value="Unassembled WGS sequence"/>
</dbReference>
<evidence type="ECO:0000313" key="4">
    <source>
        <dbReference type="Proteomes" id="UP000321947"/>
    </source>
</evidence>
<dbReference type="OrthoDB" id="418237at2759"/>
<evidence type="ECO:0000313" key="1">
    <source>
        <dbReference type="EMBL" id="KAA0055435.1"/>
    </source>
</evidence>
<comment type="caution">
    <text evidence="2">The sequence shown here is derived from an EMBL/GenBank/DDBJ whole genome shotgun (WGS) entry which is preliminary data.</text>
</comment>
<sequence length="184" mass="20830">MVGELSCFLGLQIKQRKEDIFITQEKYAKDLVKKIGLDNSQQKRTPAATHVKNTKVDEDFTDHKLYRSMIVILLYLTASRPDIAYVVGIYAQFQSDPRVSHLATVKRIIKYVHGCSYDKKSTSGGCFFLGNNLISWFSKKKNCVSLSTAEAGYIAAGSGCTQLIWMKQMLQEYSIQTGYYDTLL</sequence>
<dbReference type="EMBL" id="SSTD01012116">
    <property type="protein sequence ID" value="TYK08917.1"/>
    <property type="molecule type" value="Genomic_DNA"/>
</dbReference>